<sequence length="256" mass="27220">MVSARALTGLLAVLSFWEAAATPCKPSSSVTAELATTATPSVAESTFPVTTASTEAESTTEAASTTEATSTEAASTTETTSTAAAPTGVINGGFDTLDENGAYVLPWTLGSIGVQILDNAAVAHSGDHYLRFYQSTYYYRSYSHIINQTMTGLDTTKSYRLSYSWLFSSVPTKDSSTEFRDSTCRLESVIDEQIVSTQTLPAVVSTEWDTYSFEFDADVAGPLYALRMRCTQAYGGIGASVLIDDILVTAVESSGQ</sequence>
<evidence type="ECO:0000256" key="2">
    <source>
        <dbReference type="SAM" id="SignalP"/>
    </source>
</evidence>
<evidence type="ECO:0008006" key="5">
    <source>
        <dbReference type="Google" id="ProtNLM"/>
    </source>
</evidence>
<dbReference type="Proteomes" id="UP000722485">
    <property type="component" value="Unassembled WGS sequence"/>
</dbReference>
<organism evidence="3 4">
    <name type="scientific">Cylindrodendrum hubeiense</name>
    <dbReference type="NCBI Taxonomy" id="595255"/>
    <lineage>
        <taxon>Eukaryota</taxon>
        <taxon>Fungi</taxon>
        <taxon>Dikarya</taxon>
        <taxon>Ascomycota</taxon>
        <taxon>Pezizomycotina</taxon>
        <taxon>Sordariomycetes</taxon>
        <taxon>Hypocreomycetidae</taxon>
        <taxon>Hypocreales</taxon>
        <taxon>Nectriaceae</taxon>
        <taxon>Cylindrodendrum</taxon>
    </lineage>
</organism>
<accession>A0A9P5HAF3</accession>
<dbReference type="OrthoDB" id="5150344at2759"/>
<keyword evidence="2" id="KW-0732">Signal</keyword>
<proteinExistence type="predicted"/>
<name>A0A9P5HAF3_9HYPO</name>
<feature type="compositionally biased region" description="Low complexity" evidence="1">
    <location>
        <begin position="50"/>
        <end position="85"/>
    </location>
</feature>
<protein>
    <recommendedName>
        <fullName evidence="5">CBM-cenC domain-containing protein</fullName>
    </recommendedName>
</protein>
<keyword evidence="4" id="KW-1185">Reference proteome</keyword>
<dbReference type="AlphaFoldDB" id="A0A9P5HAF3"/>
<comment type="caution">
    <text evidence="3">The sequence shown here is derived from an EMBL/GenBank/DDBJ whole genome shotgun (WGS) entry which is preliminary data.</text>
</comment>
<gene>
    <name evidence="3" type="ORF">G7Z17_g3660</name>
</gene>
<evidence type="ECO:0000256" key="1">
    <source>
        <dbReference type="SAM" id="MobiDB-lite"/>
    </source>
</evidence>
<feature type="region of interest" description="Disordered" evidence="1">
    <location>
        <begin position="43"/>
        <end position="88"/>
    </location>
</feature>
<reference evidence="3" key="1">
    <citation type="submission" date="2020-03" db="EMBL/GenBank/DDBJ databases">
        <title>Draft Genome Sequence of Cylindrodendrum hubeiense.</title>
        <authorList>
            <person name="Buettner E."/>
            <person name="Kellner H."/>
        </authorList>
    </citation>
    <scope>NUCLEOTIDE SEQUENCE</scope>
    <source>
        <strain evidence="3">IHI 201604</strain>
    </source>
</reference>
<evidence type="ECO:0000313" key="4">
    <source>
        <dbReference type="Proteomes" id="UP000722485"/>
    </source>
</evidence>
<feature type="chain" id="PRO_5040514170" description="CBM-cenC domain-containing protein" evidence="2">
    <location>
        <begin position="22"/>
        <end position="256"/>
    </location>
</feature>
<feature type="signal peptide" evidence="2">
    <location>
        <begin position="1"/>
        <end position="21"/>
    </location>
</feature>
<evidence type="ECO:0000313" key="3">
    <source>
        <dbReference type="EMBL" id="KAF7553421.1"/>
    </source>
</evidence>
<dbReference type="EMBL" id="JAANBB010000046">
    <property type="protein sequence ID" value="KAF7553421.1"/>
    <property type="molecule type" value="Genomic_DNA"/>
</dbReference>